<protein>
    <submittedName>
        <fullName evidence="10">ABC transporter ATP-binding protein</fullName>
    </submittedName>
</protein>
<dbReference type="GO" id="GO:0005524">
    <property type="term" value="F:ATP binding"/>
    <property type="evidence" value="ECO:0007669"/>
    <property type="project" value="UniProtKB-KW"/>
</dbReference>
<dbReference type="PANTHER" id="PTHR43553">
    <property type="entry name" value="HEAVY METAL TRANSPORTER"/>
    <property type="match status" value="1"/>
</dbReference>
<evidence type="ECO:0000259" key="9">
    <source>
        <dbReference type="PROSITE" id="PS50893"/>
    </source>
</evidence>
<dbReference type="GO" id="GO:0016887">
    <property type="term" value="F:ATP hydrolysis activity"/>
    <property type="evidence" value="ECO:0007669"/>
    <property type="project" value="InterPro"/>
</dbReference>
<dbReference type="GO" id="GO:0042626">
    <property type="term" value="F:ATPase-coupled transmembrane transporter activity"/>
    <property type="evidence" value="ECO:0007669"/>
    <property type="project" value="TreeGrafter"/>
</dbReference>
<comment type="subcellular location">
    <subcellularLocation>
        <location evidence="1">Cell membrane</location>
        <topology evidence="1">Peripheral membrane protein</topology>
    </subcellularLocation>
</comment>
<comment type="function">
    <text evidence="8">Probably part of an ABC transporter complex. Responsible for energy coupling to the transport system.</text>
</comment>
<dbReference type="EMBL" id="DTLS01000049">
    <property type="protein sequence ID" value="HGZ59921.1"/>
    <property type="molecule type" value="Genomic_DNA"/>
</dbReference>
<evidence type="ECO:0000256" key="8">
    <source>
        <dbReference type="ARBA" id="ARBA00025157"/>
    </source>
</evidence>
<dbReference type="SMART" id="SM00382">
    <property type="entry name" value="AAA"/>
    <property type="match status" value="2"/>
</dbReference>
<evidence type="ECO:0000256" key="2">
    <source>
        <dbReference type="ARBA" id="ARBA00022448"/>
    </source>
</evidence>
<keyword evidence="4" id="KW-0547">Nucleotide-binding</keyword>
<comment type="caution">
    <text evidence="10">The sequence shown here is derived from an EMBL/GenBank/DDBJ whole genome shotgun (WGS) entry which is preliminary data.</text>
</comment>
<feature type="domain" description="ABC transporter" evidence="9">
    <location>
        <begin position="12"/>
        <end position="234"/>
    </location>
</feature>
<dbReference type="PROSITE" id="PS50893">
    <property type="entry name" value="ABC_TRANSPORTER_2"/>
    <property type="match status" value="2"/>
</dbReference>
<evidence type="ECO:0000313" key="10">
    <source>
        <dbReference type="EMBL" id="HGZ59921.1"/>
    </source>
</evidence>
<keyword evidence="3" id="KW-1003">Cell membrane</keyword>
<accession>A0A7J3SJV5</accession>
<dbReference type="InterPro" id="IPR003593">
    <property type="entry name" value="AAA+_ATPase"/>
</dbReference>
<dbReference type="Gene3D" id="3.40.50.300">
    <property type="entry name" value="P-loop containing nucleotide triphosphate hydrolases"/>
    <property type="match status" value="2"/>
</dbReference>
<evidence type="ECO:0000256" key="6">
    <source>
        <dbReference type="ARBA" id="ARBA00022967"/>
    </source>
</evidence>
<dbReference type="InterPro" id="IPR015856">
    <property type="entry name" value="ABC_transpr_CbiO/EcfA_su"/>
</dbReference>
<keyword evidence="7" id="KW-0472">Membrane</keyword>
<keyword evidence="5 10" id="KW-0067">ATP-binding</keyword>
<reference evidence="10" key="1">
    <citation type="journal article" date="2020" name="mSystems">
        <title>Genome- and Community-Level Interaction Insights into Carbon Utilization and Element Cycling Functions of Hydrothermarchaeota in Hydrothermal Sediment.</title>
        <authorList>
            <person name="Zhou Z."/>
            <person name="Liu Y."/>
            <person name="Xu W."/>
            <person name="Pan J."/>
            <person name="Luo Z.H."/>
            <person name="Li M."/>
        </authorList>
    </citation>
    <scope>NUCLEOTIDE SEQUENCE [LARGE SCALE GENOMIC DNA]</scope>
    <source>
        <strain evidence="10">SpSt-885</strain>
    </source>
</reference>
<evidence type="ECO:0000256" key="1">
    <source>
        <dbReference type="ARBA" id="ARBA00004202"/>
    </source>
</evidence>
<dbReference type="InterPro" id="IPR050095">
    <property type="entry name" value="ECF_ABC_transporter_ATP-bd"/>
</dbReference>
<dbReference type="PANTHER" id="PTHR43553:SF27">
    <property type="entry name" value="ENERGY-COUPLING FACTOR TRANSPORTER ATP-BINDING PROTEIN ECFA2"/>
    <property type="match status" value="1"/>
</dbReference>
<dbReference type="InterPro" id="IPR027417">
    <property type="entry name" value="P-loop_NTPase"/>
</dbReference>
<evidence type="ECO:0000256" key="5">
    <source>
        <dbReference type="ARBA" id="ARBA00022840"/>
    </source>
</evidence>
<sequence length="426" mass="47843">MEKEVLSQLKDVIVEDLYVKFRDKSILEKVSFSLDAGDIAILKGPTGSGKSTLMKTISGILETVYTGFSVLGKISIFGLHPKEALFQGSFSYAPQDPRNFFIGRTVSEELKYRGIKKCEAEEFLEKLNVPIKDLSAGEKYKLIVKISMESQARVILLDEPSAFIDSHSLEFLLRNFTEEIKSKEKVAIIAEHRNKLVEPFVKKEINLKNNNLEERNCLDNPLPLNGRNDGKIEVNGLTISKGKKVLLKDVSFKIESGEMVALVGKNGSGKSTLLREIVRVGMGQFNSKVRIRGSVFFIPEQPLYPFFEDIVWNEIKMWSRKRGIEPNINQVIDKLGLNGKKLANPFSLSIGESRCLQFASSLVFDPDILIIDEPTLGLDECKKKNMIELIKALRNKGASILISTHDNDIASIADYKINVEDAWGFH</sequence>
<keyword evidence="2" id="KW-0813">Transport</keyword>
<dbReference type="GO" id="GO:0043190">
    <property type="term" value="C:ATP-binding cassette (ABC) transporter complex"/>
    <property type="evidence" value="ECO:0007669"/>
    <property type="project" value="TreeGrafter"/>
</dbReference>
<evidence type="ECO:0000256" key="4">
    <source>
        <dbReference type="ARBA" id="ARBA00022741"/>
    </source>
</evidence>
<organism evidence="10">
    <name type="scientific">Fervidicoccus fontis</name>
    <dbReference type="NCBI Taxonomy" id="683846"/>
    <lineage>
        <taxon>Archaea</taxon>
        <taxon>Thermoproteota</taxon>
        <taxon>Thermoprotei</taxon>
        <taxon>Fervidicoccales</taxon>
        <taxon>Fervidicoccaceae</taxon>
        <taxon>Fervidicoccus</taxon>
    </lineage>
</organism>
<evidence type="ECO:0000256" key="7">
    <source>
        <dbReference type="ARBA" id="ARBA00023136"/>
    </source>
</evidence>
<dbReference type="InterPro" id="IPR003439">
    <property type="entry name" value="ABC_transporter-like_ATP-bd"/>
</dbReference>
<gene>
    <name evidence="10" type="ORF">ENW83_01770</name>
</gene>
<dbReference type="Pfam" id="PF00005">
    <property type="entry name" value="ABC_tran"/>
    <property type="match status" value="2"/>
</dbReference>
<evidence type="ECO:0000256" key="3">
    <source>
        <dbReference type="ARBA" id="ARBA00022475"/>
    </source>
</evidence>
<dbReference type="AlphaFoldDB" id="A0A7J3SJV5"/>
<keyword evidence="6" id="KW-1278">Translocase</keyword>
<proteinExistence type="predicted"/>
<dbReference type="CDD" id="cd03225">
    <property type="entry name" value="ABC_cobalt_CbiO_domain1"/>
    <property type="match status" value="1"/>
</dbReference>
<feature type="domain" description="ABC transporter" evidence="9">
    <location>
        <begin position="232"/>
        <end position="426"/>
    </location>
</feature>
<dbReference type="SUPFAM" id="SSF52540">
    <property type="entry name" value="P-loop containing nucleoside triphosphate hydrolases"/>
    <property type="match status" value="2"/>
</dbReference>
<name>A0A7J3SJV5_9CREN</name>